<dbReference type="GO" id="GO:0072686">
    <property type="term" value="C:mitotic spindle"/>
    <property type="evidence" value="ECO:0007669"/>
    <property type="project" value="TreeGrafter"/>
</dbReference>
<dbReference type="PROSITE" id="PS51700">
    <property type="entry name" value="SEPARIN"/>
    <property type="match status" value="1"/>
</dbReference>
<dbReference type="GO" id="GO:0005737">
    <property type="term" value="C:cytoplasm"/>
    <property type="evidence" value="ECO:0007669"/>
    <property type="project" value="TreeGrafter"/>
</dbReference>
<evidence type="ECO:0000256" key="1">
    <source>
        <dbReference type="ARBA" id="ARBA00000451"/>
    </source>
</evidence>
<dbReference type="Proteomes" id="UP000290289">
    <property type="component" value="Chromosome 15"/>
</dbReference>
<dbReference type="GO" id="GO:0006508">
    <property type="term" value="P:proteolysis"/>
    <property type="evidence" value="ECO:0007669"/>
    <property type="project" value="InterPro"/>
</dbReference>
<keyword evidence="4" id="KW-0159">Chromosome partition</keyword>
<dbReference type="Pfam" id="PF25110">
    <property type="entry name" value="TPR_ESP1"/>
    <property type="match status" value="1"/>
</dbReference>
<evidence type="ECO:0000256" key="2">
    <source>
        <dbReference type="ARBA" id="ARBA00012489"/>
    </source>
</evidence>
<dbReference type="EC" id="3.4.22.49" evidence="2"/>
<evidence type="ECO:0000313" key="7">
    <source>
        <dbReference type="EMBL" id="RXH73618.1"/>
    </source>
</evidence>
<dbReference type="Pfam" id="PF03568">
    <property type="entry name" value="Separin_C"/>
    <property type="match status" value="1"/>
</dbReference>
<dbReference type="EMBL" id="RDQH01000341">
    <property type="protein sequence ID" value="RXH73618.1"/>
    <property type="molecule type" value="Genomic_DNA"/>
</dbReference>
<dbReference type="STRING" id="3750.A0A498HQ01"/>
<dbReference type="InterPro" id="IPR056933">
    <property type="entry name" value="TPR_ESP1"/>
</dbReference>
<evidence type="ECO:0000256" key="4">
    <source>
        <dbReference type="ARBA" id="ARBA00022829"/>
    </source>
</evidence>
<dbReference type="InterPro" id="IPR005314">
    <property type="entry name" value="Peptidase_C50"/>
</dbReference>
<gene>
    <name evidence="7" type="ORF">DVH24_016440</name>
</gene>
<feature type="domain" description="Peptidase C50" evidence="6">
    <location>
        <begin position="2073"/>
        <end position="2167"/>
    </location>
</feature>
<dbReference type="GO" id="GO:0005634">
    <property type="term" value="C:nucleus"/>
    <property type="evidence" value="ECO:0007669"/>
    <property type="project" value="InterPro"/>
</dbReference>
<evidence type="ECO:0000259" key="6">
    <source>
        <dbReference type="PROSITE" id="PS51700"/>
    </source>
</evidence>
<dbReference type="PANTHER" id="PTHR12792">
    <property type="entry name" value="EXTRA SPINDLE POLES 1-RELATED"/>
    <property type="match status" value="1"/>
</dbReference>
<protein>
    <recommendedName>
        <fullName evidence="2">separase</fullName>
        <ecNumber evidence="2">3.4.22.49</ecNumber>
    </recommendedName>
</protein>
<evidence type="ECO:0000313" key="8">
    <source>
        <dbReference type="Proteomes" id="UP000290289"/>
    </source>
</evidence>
<dbReference type="PANTHER" id="PTHR12792:SF0">
    <property type="entry name" value="SEPARIN"/>
    <property type="match status" value="1"/>
</dbReference>
<keyword evidence="3" id="KW-0378">Hydrolase</keyword>
<proteinExistence type="predicted"/>
<name>A0A498HQ01_MALDO</name>
<organism evidence="7 8">
    <name type="scientific">Malus domestica</name>
    <name type="common">Apple</name>
    <name type="synonym">Pyrus malus</name>
    <dbReference type="NCBI Taxonomy" id="3750"/>
    <lineage>
        <taxon>Eukaryota</taxon>
        <taxon>Viridiplantae</taxon>
        <taxon>Streptophyta</taxon>
        <taxon>Embryophyta</taxon>
        <taxon>Tracheophyta</taxon>
        <taxon>Spermatophyta</taxon>
        <taxon>Magnoliopsida</taxon>
        <taxon>eudicotyledons</taxon>
        <taxon>Gunneridae</taxon>
        <taxon>Pentapetalae</taxon>
        <taxon>rosids</taxon>
        <taxon>fabids</taxon>
        <taxon>Rosales</taxon>
        <taxon>Rosaceae</taxon>
        <taxon>Amygdaloideae</taxon>
        <taxon>Maleae</taxon>
        <taxon>Malus</taxon>
    </lineage>
</organism>
<sequence>MSSKGDVLARPRPLGKKKPDISLSLSPPAMEETAIISKLEAANTAGLHPLVAAYLQPFTELQNPKKTKKSTKSQDHQTLLRSLAKKFLPFLNRTLSLLPKRLADPSKLDDKFALELFDIYRLCLDCLAAVSSVLSASPHSFHYPRVRMVSCLVACGRYKDAESEGFRVLESLKAIECGSKKSVKSCRRFVPDVEKGGGDKDFGSLVGEIVVTLVKCAAMSQSKDSEVFERVLCLAEEVMPWFRVLDASTCEKLHRNLVAYLSRCTQFLVGELSVFNGDLVQKFCILTMTEYAKSPMKDTMVKVAYFARTICSSLFLFQEDTFTLTRILFCLLDSLVHECKAEVENSGKEFVELIAYCAKKCQTTNTNLCGIIGSHLNKLAGDFHQAGTPFQLILRVYATGLHFVDRSMKSKVGHFQSFEGAIRVLLDDGDTGNRLSGLLGSLRSYFQIGCNDDSLLSNSQLSSDSGDSLNQMQKDRKNYLLCYFNALKFLCQPLTEFVNSGRKQIITNNEAASVSTEVCHIQGAFHQFCDVFLSLKMYRCTYEVDRDGFDGNSTLDVALAAFTLSIITKLNIQKSVQILENVITSAWIQPHGLKHLYVSLYNTGVHLYRNKELKEASQALNLCCKASWTRVIHLCEMFVHKQRASEVDLSEDAILDFYNECCTRSAFLLDVLNELQSYDAKRTLLESLENWSIAANLFGRLPGPLAVVKQWVKMECKRYKDVNVEDDAPTLYSLLLSYKKVPKKINEIVLEQELLAYEGMTAVNPKFCQKMQMKIIDFLLKDVYVTPNSWLQKSRILLKKGRALRLSGSKGLKDCIQCLSDAICLLSEIYDETCTHEISPCHQLAVAYCLRALSTQEAEPNSKRVLEDISAAINLWLGISTPANCSPADKCSMLSENTMLLLYNVIDLLSAKGCMDFHNDIHKLMIRLFKWRNVPLEKCVARFWECRRISHALCASPVNETFIMNLSDHCGELSKYAFWIDSLKDSTPLLLVFQHSFSFLFPNFSRGPWNHQNLFRSDITIDEVKEAAFELISQAPVSTWSAYIAGYLYYDLSERLVSNGRLIEALSYAKEAHNLRAKLFGGKFMFSSERQPKKYNEGGICQELTYSIHDMHMQRSVASEVWLFDTSSCDLESYYLSPWNALQCYLESTLQVFLPLSVNLVKVQVWTYLLLRLDLNLDLPYNLQVGVILEIIGKGAEAEGKLYHKQQLWDLAEKELQSAKQYFGACSTDLSCMKCRLLLEATVNQNLGDLYQSIFENTRSTSSDKLSHAENLYKSAIAILNLSEWKNSVSCPEEECVEWTMPGKASLKDVGYCASSIYTVSEEKQHDNRKTTKEGLKSKMDAKKCKKTKNAPKLVVKNQVSVPEHNLRVTRSRYQSSQNQSISGNGIVQLGPSKLLQGKSECDSPDTFSKREFLLDLKSCEVAFGCNVTCICNQMRCWQCLPVEVMKSGLVKDLVHLKWEFVRRRLLLRLLTGLGRGQLYRFKSWLLPHFTTASSCVLPFGKASADEAEHGASTSSVGRGKCLDSRGQTHETHEIIVQTVSVLVSRNPFCPITSTVPLTSLLDLMGKEIPGDVFCVERAEVLLNISWSSLKSYCSKETRSMCSDLPHIQLPKLVSWLMLAFVLCRDVPVLFQKVSRLLAAIFVLSTSSDLFSLSSSSKTLRENHWASYFHQASLGTHLSCQFFTNISGICNVQHLVNTEGSHVPGSTCLGSEKKNLLRLAPESIQELEGFVTLFFAGLPCTTIICISLLGSPYASFLQELLSFHTCVHAWILVSRLNLKSQPIVMLLPVDSVLEGDSSDDTSSGSVSVSDGKVGKRWCCPWGSTVVDRVAPEFRMILEESYLSSSIEEEEDTKENRALWWMWRNKLDRRLCKLLKNLEDLWFGPWKYLLLGESSNCKQLDLVHKKLARDLKSKCKMDIDESLLKVILGGSKYAFEGGGAYVSQLCFKKGCYIGKAGCSEENKWLASTNESNGYQKLSELAFQLIQGAVNELEGLDTVNREPIILVLDFEVQMLPWENIPILRNQEAYRMPSIGSIFATLEKNYHQDKVASSTKKPGGLSHALCQKASFPLIDPLDAFYLLNPGGDLGITQIEFEEWFRDQNLEGKAGCAPPAEELAEALKSHDLFIYIGHGSGVNYIPMHQIQSLENCAATLLMGCSSGCLTLNGCYVPHGPALSYLLAGSPVIIGNLWEVTDKDINRFAKAMLDGWLKERSSSSEGCAQCKVAEEFEALSITGCPGIAKKKVSRKKLPEACESDPMTISCDHRPKIGSFASQAREACSLPFLIGASPVCYGVPTGIRRKDL</sequence>
<dbReference type="InterPro" id="IPR030397">
    <property type="entry name" value="SEPARIN_core_dom"/>
</dbReference>
<comment type="catalytic activity">
    <reaction evidence="1">
        <text>All bonds known to be hydrolyzed by this endopeptidase have arginine in P1 and an acidic residue in P4. P6 is often occupied by an acidic residue or by a hydroxy-amino-acid residue, the phosphorylation of which enhances cleavage.</text>
        <dbReference type="EC" id="3.4.22.49"/>
    </reaction>
</comment>
<reference evidence="7 8" key="1">
    <citation type="submission" date="2018-10" db="EMBL/GenBank/DDBJ databases">
        <title>A high-quality apple genome assembly.</title>
        <authorList>
            <person name="Hu J."/>
        </authorList>
    </citation>
    <scope>NUCLEOTIDE SEQUENCE [LARGE SCALE GENOMIC DNA]</scope>
    <source>
        <strain evidence="8">cv. HFTH1</strain>
        <tissue evidence="7">Young leaf</tissue>
    </source>
</reference>
<comment type="caution">
    <text evidence="7">The sequence shown here is derived from an EMBL/GenBank/DDBJ whole genome shotgun (WGS) entry which is preliminary data.</text>
</comment>
<dbReference type="InterPro" id="IPR056932">
    <property type="entry name" value="TPR_ESP1_2nd"/>
</dbReference>
<evidence type="ECO:0000256" key="3">
    <source>
        <dbReference type="ARBA" id="ARBA00022801"/>
    </source>
</evidence>
<dbReference type="GO" id="GO:0004197">
    <property type="term" value="F:cysteine-type endopeptidase activity"/>
    <property type="evidence" value="ECO:0007669"/>
    <property type="project" value="InterPro"/>
</dbReference>
<accession>A0A498HQ01</accession>
<dbReference type="GO" id="GO:0051307">
    <property type="term" value="P:meiotic chromosome separation"/>
    <property type="evidence" value="ECO:0007669"/>
    <property type="project" value="TreeGrafter"/>
</dbReference>
<evidence type="ECO:0000256" key="5">
    <source>
        <dbReference type="SAM" id="MobiDB-lite"/>
    </source>
</evidence>
<dbReference type="Pfam" id="PF25113">
    <property type="entry name" value="TPR_ESP1_2nd"/>
    <property type="match status" value="1"/>
</dbReference>
<keyword evidence="8" id="KW-1185">Reference proteome</keyword>
<feature type="region of interest" description="Disordered" evidence="5">
    <location>
        <begin position="1"/>
        <end position="23"/>
    </location>
</feature>